<dbReference type="Gramene" id="KRH39674">
    <property type="protein sequence ID" value="KRH39674"/>
    <property type="gene ID" value="GLYMA_09G213400"/>
</dbReference>
<accession>A0A0R0IBD2</accession>
<reference evidence="2 3" key="1">
    <citation type="journal article" date="2010" name="Nature">
        <title>Genome sequence of the palaeopolyploid soybean.</title>
        <authorList>
            <person name="Schmutz J."/>
            <person name="Cannon S.B."/>
            <person name="Schlueter J."/>
            <person name="Ma J."/>
            <person name="Mitros T."/>
            <person name="Nelson W."/>
            <person name="Hyten D.L."/>
            <person name="Song Q."/>
            <person name="Thelen J.J."/>
            <person name="Cheng J."/>
            <person name="Xu D."/>
            <person name="Hellsten U."/>
            <person name="May G.D."/>
            <person name="Yu Y."/>
            <person name="Sakurai T."/>
            <person name="Umezawa T."/>
            <person name="Bhattacharyya M.K."/>
            <person name="Sandhu D."/>
            <person name="Valliyodan B."/>
            <person name="Lindquist E."/>
            <person name="Peto M."/>
            <person name="Grant D."/>
            <person name="Shu S."/>
            <person name="Goodstein D."/>
            <person name="Barry K."/>
            <person name="Futrell-Griggs M."/>
            <person name="Abernathy B."/>
            <person name="Du J."/>
            <person name="Tian Z."/>
            <person name="Zhu L."/>
            <person name="Gill N."/>
            <person name="Joshi T."/>
            <person name="Libault M."/>
            <person name="Sethuraman A."/>
            <person name="Zhang X.-C."/>
            <person name="Shinozaki K."/>
            <person name="Nguyen H.T."/>
            <person name="Wing R.A."/>
            <person name="Cregan P."/>
            <person name="Specht J."/>
            <person name="Grimwood J."/>
            <person name="Rokhsar D."/>
            <person name="Stacey G."/>
            <person name="Shoemaker R.C."/>
            <person name="Jackson S.A."/>
        </authorList>
    </citation>
    <scope>NUCLEOTIDE SEQUENCE [LARGE SCALE GENOMIC DNA]</scope>
    <source>
        <strain evidence="3">cv. Williams 82</strain>
        <tissue evidence="2">Callus</tissue>
    </source>
</reference>
<sequence>MKLLQTHNQRTKGTTHTNKSRRRTHTCLALLLWLRSCCWCWGLSETASSEMSSMASASLGLFFFFKPWVGGLRGGKGCFSSSPKEEMVVVKRILEDGVELGWDWKERGDKVVIVVVDGALELEGSGWKGKVLEKRVE</sequence>
<name>A0A0R0IBD2_SOYBN</name>
<evidence type="ECO:0000313" key="4">
    <source>
        <dbReference type="Proteomes" id="UP000008827"/>
    </source>
</evidence>
<dbReference type="AlphaFoldDB" id="A0A0R0IBD2"/>
<organism evidence="2">
    <name type="scientific">Glycine max</name>
    <name type="common">Soybean</name>
    <name type="synonym">Glycine hispida</name>
    <dbReference type="NCBI Taxonomy" id="3847"/>
    <lineage>
        <taxon>Eukaryota</taxon>
        <taxon>Viridiplantae</taxon>
        <taxon>Streptophyta</taxon>
        <taxon>Embryophyta</taxon>
        <taxon>Tracheophyta</taxon>
        <taxon>Spermatophyta</taxon>
        <taxon>Magnoliopsida</taxon>
        <taxon>eudicotyledons</taxon>
        <taxon>Gunneridae</taxon>
        <taxon>Pentapetalae</taxon>
        <taxon>rosids</taxon>
        <taxon>fabids</taxon>
        <taxon>Fabales</taxon>
        <taxon>Fabaceae</taxon>
        <taxon>Papilionoideae</taxon>
        <taxon>50 kb inversion clade</taxon>
        <taxon>NPAAA clade</taxon>
        <taxon>indigoferoid/millettioid clade</taxon>
        <taxon>Phaseoleae</taxon>
        <taxon>Glycine</taxon>
        <taxon>Glycine subgen. Soja</taxon>
    </lineage>
</organism>
<gene>
    <name evidence="2" type="ORF">GLYMA_09G213400</name>
</gene>
<evidence type="ECO:0000313" key="2">
    <source>
        <dbReference type="EMBL" id="KRH39674.1"/>
    </source>
</evidence>
<feature type="chain" id="PRO_5014521767" evidence="1">
    <location>
        <begin position="41"/>
        <end position="137"/>
    </location>
</feature>
<reference evidence="2" key="3">
    <citation type="submission" date="2018-07" db="EMBL/GenBank/DDBJ databases">
        <title>WGS assembly of Glycine max.</title>
        <authorList>
            <person name="Schmutz J."/>
            <person name="Cannon S."/>
            <person name="Schlueter J."/>
            <person name="Ma J."/>
            <person name="Mitros T."/>
            <person name="Nelson W."/>
            <person name="Hyten D."/>
            <person name="Song Q."/>
            <person name="Thelen J."/>
            <person name="Cheng J."/>
            <person name="Xu D."/>
            <person name="Hellsten U."/>
            <person name="May G."/>
            <person name="Yu Y."/>
            <person name="Sakurai T."/>
            <person name="Umezawa T."/>
            <person name="Bhattacharyya M."/>
            <person name="Sandhu D."/>
            <person name="Valliyodan B."/>
            <person name="Lindquist E."/>
            <person name="Peto M."/>
            <person name="Grant D."/>
            <person name="Shu S."/>
            <person name="Goodstein D."/>
            <person name="Barry K."/>
            <person name="Futrell-Griggs M."/>
            <person name="Abernathy B."/>
            <person name="Du J."/>
            <person name="Tian Z."/>
            <person name="Zhu L."/>
            <person name="Gill N."/>
            <person name="Joshi T."/>
            <person name="Libault M."/>
            <person name="Sethuraman A."/>
            <person name="Zhang X."/>
            <person name="Shinozaki K."/>
            <person name="Nguyen H."/>
            <person name="Wing R."/>
            <person name="Cregan P."/>
            <person name="Specht J."/>
            <person name="Grimwood J."/>
            <person name="Rokhsar D."/>
            <person name="Stacey G."/>
            <person name="Shoemaker R."/>
            <person name="Jackson S."/>
        </authorList>
    </citation>
    <scope>NUCLEOTIDE SEQUENCE</scope>
    <source>
        <tissue evidence="2">Callus</tissue>
    </source>
</reference>
<keyword evidence="4" id="KW-1185">Reference proteome</keyword>
<protein>
    <submittedName>
        <fullName evidence="2 3">Uncharacterized protein</fullName>
    </submittedName>
</protein>
<dbReference type="InParanoid" id="A0A0R0IBD2"/>
<dbReference type="EMBL" id="CM000842">
    <property type="protein sequence ID" value="KRH39674.1"/>
    <property type="molecule type" value="Genomic_DNA"/>
</dbReference>
<evidence type="ECO:0000313" key="3">
    <source>
        <dbReference type="EnsemblPlants" id="KRH39674"/>
    </source>
</evidence>
<evidence type="ECO:0000256" key="1">
    <source>
        <dbReference type="SAM" id="SignalP"/>
    </source>
</evidence>
<keyword evidence="1" id="KW-0732">Signal</keyword>
<proteinExistence type="predicted"/>
<reference evidence="3" key="2">
    <citation type="submission" date="2018-02" db="UniProtKB">
        <authorList>
            <consortium name="EnsemblPlants"/>
        </authorList>
    </citation>
    <scope>IDENTIFICATION</scope>
    <source>
        <strain evidence="3">Williams 82</strain>
    </source>
</reference>
<dbReference type="Proteomes" id="UP000008827">
    <property type="component" value="Chromosome 9"/>
</dbReference>
<dbReference type="EnsemblPlants" id="KRH39674">
    <property type="protein sequence ID" value="KRH39674"/>
    <property type="gene ID" value="GLYMA_09G213400"/>
</dbReference>
<feature type="signal peptide" evidence="1">
    <location>
        <begin position="1"/>
        <end position="40"/>
    </location>
</feature>